<sequence>MTNVNQQLCLAVAHHPHEATCSRLSQTQWSHCLIPVSPPDSTSRADPWSLALTRGPGLSQAPPPVPTAGLRNDSWNREASATQRGSPSNSPRDRWHPEVQVTILSTFQRTGTVCAATRTHKSTVLLQTKDLLPAETRQSVLVQSRMPGGGGTSSPFLKMQ</sequence>
<organism evidence="2 3">
    <name type="scientific">Tupaia chinensis</name>
    <name type="common">Chinese tree shrew</name>
    <name type="synonym">Tupaia belangeri chinensis</name>
    <dbReference type="NCBI Taxonomy" id="246437"/>
    <lineage>
        <taxon>Eukaryota</taxon>
        <taxon>Metazoa</taxon>
        <taxon>Chordata</taxon>
        <taxon>Craniata</taxon>
        <taxon>Vertebrata</taxon>
        <taxon>Euteleostomi</taxon>
        <taxon>Mammalia</taxon>
        <taxon>Eutheria</taxon>
        <taxon>Euarchontoglires</taxon>
        <taxon>Scandentia</taxon>
        <taxon>Tupaiidae</taxon>
        <taxon>Tupaia</taxon>
    </lineage>
</organism>
<dbReference type="AlphaFoldDB" id="L9JUA5"/>
<feature type="compositionally biased region" description="Polar residues" evidence="1">
    <location>
        <begin position="77"/>
        <end position="90"/>
    </location>
</feature>
<dbReference type="Proteomes" id="UP000011518">
    <property type="component" value="Unassembled WGS sequence"/>
</dbReference>
<gene>
    <name evidence="2" type="ORF">TREES_T100017951</name>
</gene>
<evidence type="ECO:0000256" key="1">
    <source>
        <dbReference type="SAM" id="MobiDB-lite"/>
    </source>
</evidence>
<proteinExistence type="predicted"/>
<keyword evidence="3" id="KW-1185">Reference proteome</keyword>
<feature type="region of interest" description="Disordered" evidence="1">
    <location>
        <begin position="54"/>
        <end position="95"/>
    </location>
</feature>
<accession>L9JUA5</accession>
<evidence type="ECO:0000313" key="2">
    <source>
        <dbReference type="EMBL" id="ELW52767.1"/>
    </source>
</evidence>
<evidence type="ECO:0000313" key="3">
    <source>
        <dbReference type="Proteomes" id="UP000011518"/>
    </source>
</evidence>
<protein>
    <submittedName>
        <fullName evidence="2">Uncharacterized protein</fullName>
    </submittedName>
</protein>
<reference evidence="3" key="2">
    <citation type="journal article" date="2013" name="Nat. Commun.">
        <title>Genome of the Chinese tree shrew.</title>
        <authorList>
            <person name="Fan Y."/>
            <person name="Huang Z.Y."/>
            <person name="Cao C.C."/>
            <person name="Chen C.S."/>
            <person name="Chen Y.X."/>
            <person name="Fan D.D."/>
            <person name="He J."/>
            <person name="Hou H.L."/>
            <person name="Hu L."/>
            <person name="Hu X.T."/>
            <person name="Jiang X.T."/>
            <person name="Lai R."/>
            <person name="Lang Y.S."/>
            <person name="Liang B."/>
            <person name="Liao S.G."/>
            <person name="Mu D."/>
            <person name="Ma Y.Y."/>
            <person name="Niu Y.Y."/>
            <person name="Sun X.Q."/>
            <person name="Xia J.Q."/>
            <person name="Xiao J."/>
            <person name="Xiong Z.Q."/>
            <person name="Xu L."/>
            <person name="Yang L."/>
            <person name="Zhang Y."/>
            <person name="Zhao W."/>
            <person name="Zhao X.D."/>
            <person name="Zheng Y.T."/>
            <person name="Zhou J.M."/>
            <person name="Zhu Y.B."/>
            <person name="Zhang G.J."/>
            <person name="Wang J."/>
            <person name="Yao Y.G."/>
        </authorList>
    </citation>
    <scope>NUCLEOTIDE SEQUENCE [LARGE SCALE GENOMIC DNA]</scope>
</reference>
<reference evidence="3" key="1">
    <citation type="submission" date="2012-07" db="EMBL/GenBank/DDBJ databases">
        <title>Genome of the Chinese tree shrew, a rising model animal genetically related to primates.</title>
        <authorList>
            <person name="Zhang G."/>
            <person name="Fan Y."/>
            <person name="Yao Y."/>
            <person name="Huang Z."/>
        </authorList>
    </citation>
    <scope>NUCLEOTIDE SEQUENCE [LARGE SCALE GENOMIC DNA]</scope>
</reference>
<dbReference type="EMBL" id="KB320953">
    <property type="protein sequence ID" value="ELW52767.1"/>
    <property type="molecule type" value="Genomic_DNA"/>
</dbReference>
<dbReference type="InParanoid" id="L9JUA5"/>
<name>L9JUA5_TUPCH</name>